<evidence type="ECO:0000313" key="1">
    <source>
        <dbReference type="EMBL" id="KIM76907.1"/>
    </source>
</evidence>
<dbReference type="OrthoDB" id="2953592at2759"/>
<proteinExistence type="predicted"/>
<reference evidence="2" key="2">
    <citation type="submission" date="2015-01" db="EMBL/GenBank/DDBJ databases">
        <title>Evolutionary Origins and Diversification of the Mycorrhizal Mutualists.</title>
        <authorList>
            <consortium name="DOE Joint Genome Institute"/>
            <consortium name="Mycorrhizal Genomics Consortium"/>
            <person name="Kohler A."/>
            <person name="Kuo A."/>
            <person name="Nagy L.G."/>
            <person name="Floudas D."/>
            <person name="Copeland A."/>
            <person name="Barry K.W."/>
            <person name="Cichocki N."/>
            <person name="Veneault-Fourrey C."/>
            <person name="LaButti K."/>
            <person name="Lindquist E.A."/>
            <person name="Lipzen A."/>
            <person name="Lundell T."/>
            <person name="Morin E."/>
            <person name="Murat C."/>
            <person name="Riley R."/>
            <person name="Ohm R."/>
            <person name="Sun H."/>
            <person name="Tunlid A."/>
            <person name="Henrissat B."/>
            <person name="Grigoriev I.V."/>
            <person name="Hibbett D.S."/>
            <person name="Martin F."/>
        </authorList>
    </citation>
    <scope>NUCLEOTIDE SEQUENCE [LARGE SCALE GENOMIC DNA]</scope>
    <source>
        <strain evidence="2">F 1598</strain>
    </source>
</reference>
<organism evidence="1 2">
    <name type="scientific">Piloderma croceum (strain F 1598)</name>
    <dbReference type="NCBI Taxonomy" id="765440"/>
    <lineage>
        <taxon>Eukaryota</taxon>
        <taxon>Fungi</taxon>
        <taxon>Dikarya</taxon>
        <taxon>Basidiomycota</taxon>
        <taxon>Agaricomycotina</taxon>
        <taxon>Agaricomycetes</taxon>
        <taxon>Agaricomycetidae</taxon>
        <taxon>Atheliales</taxon>
        <taxon>Atheliaceae</taxon>
        <taxon>Piloderma</taxon>
    </lineage>
</organism>
<evidence type="ECO:0000313" key="2">
    <source>
        <dbReference type="Proteomes" id="UP000054166"/>
    </source>
</evidence>
<dbReference type="AlphaFoldDB" id="A0A0C3BHQ7"/>
<name>A0A0C3BHQ7_PILCF</name>
<protein>
    <submittedName>
        <fullName evidence="1">Uncharacterized protein</fullName>
    </submittedName>
</protein>
<dbReference type="HOGENOM" id="CLU_1496794_0_0_1"/>
<dbReference type="EMBL" id="KN833030">
    <property type="protein sequence ID" value="KIM76907.1"/>
    <property type="molecule type" value="Genomic_DNA"/>
</dbReference>
<keyword evidence="2" id="KW-1185">Reference proteome</keyword>
<dbReference type="InParanoid" id="A0A0C3BHQ7"/>
<reference evidence="1 2" key="1">
    <citation type="submission" date="2014-04" db="EMBL/GenBank/DDBJ databases">
        <authorList>
            <consortium name="DOE Joint Genome Institute"/>
            <person name="Kuo A."/>
            <person name="Tarkka M."/>
            <person name="Buscot F."/>
            <person name="Kohler A."/>
            <person name="Nagy L.G."/>
            <person name="Floudas D."/>
            <person name="Copeland A."/>
            <person name="Barry K.W."/>
            <person name="Cichocki N."/>
            <person name="Veneault-Fourrey C."/>
            <person name="LaButti K."/>
            <person name="Lindquist E.A."/>
            <person name="Lipzen A."/>
            <person name="Lundell T."/>
            <person name="Morin E."/>
            <person name="Murat C."/>
            <person name="Sun H."/>
            <person name="Tunlid A."/>
            <person name="Henrissat B."/>
            <person name="Grigoriev I.V."/>
            <person name="Hibbett D.S."/>
            <person name="Martin F."/>
            <person name="Nordberg H.P."/>
            <person name="Cantor M.N."/>
            <person name="Hua S.X."/>
        </authorList>
    </citation>
    <scope>NUCLEOTIDE SEQUENCE [LARGE SCALE GENOMIC DNA]</scope>
    <source>
        <strain evidence="1 2">F 1598</strain>
    </source>
</reference>
<dbReference type="Proteomes" id="UP000054166">
    <property type="component" value="Unassembled WGS sequence"/>
</dbReference>
<sequence>MSATKFSLFDDLTNVSGNYGATALIKYLVQIISHDVCAINRNTMSYYRLVHRVGEIYKAINALISEVETDDTDQWDNYIKYTDAIDPLEGFLFDIAIQVATESTLTSDKDSVKECVDAVKVWFAARNKLQSLPADLQSLVPGLPADDKETAIRVQKHDDSNLLLSICSDIKKHDLHDSTT</sequence>
<gene>
    <name evidence="1" type="ORF">PILCRDRAFT_825912</name>
</gene>
<accession>A0A0C3BHQ7</accession>